<dbReference type="InterPro" id="IPR014710">
    <property type="entry name" value="RmlC-like_jellyroll"/>
</dbReference>
<dbReference type="InterPro" id="IPR036390">
    <property type="entry name" value="WH_DNA-bd_sf"/>
</dbReference>
<protein>
    <recommendedName>
        <fullName evidence="7">Crp/Fnr family transcriptional regulator</fullName>
    </recommendedName>
</protein>
<dbReference type="SUPFAM" id="SSF51206">
    <property type="entry name" value="cAMP-binding domain-like"/>
    <property type="match status" value="1"/>
</dbReference>
<dbReference type="EMBL" id="VSSQ01002386">
    <property type="protein sequence ID" value="MPM15101.1"/>
    <property type="molecule type" value="Genomic_DNA"/>
</dbReference>
<evidence type="ECO:0000256" key="1">
    <source>
        <dbReference type="ARBA" id="ARBA00023015"/>
    </source>
</evidence>
<dbReference type="Pfam" id="PF13545">
    <property type="entry name" value="HTH_Crp_2"/>
    <property type="match status" value="1"/>
</dbReference>
<dbReference type="InterPro" id="IPR012318">
    <property type="entry name" value="HTH_CRP"/>
</dbReference>
<evidence type="ECO:0000259" key="5">
    <source>
        <dbReference type="PROSITE" id="PS51063"/>
    </source>
</evidence>
<dbReference type="SMART" id="SM00419">
    <property type="entry name" value="HTH_CRP"/>
    <property type="match status" value="1"/>
</dbReference>
<dbReference type="InterPro" id="IPR000595">
    <property type="entry name" value="cNMP-bd_dom"/>
</dbReference>
<accession>A0A644XH48</accession>
<dbReference type="Gene3D" id="2.60.120.10">
    <property type="entry name" value="Jelly Rolls"/>
    <property type="match status" value="1"/>
</dbReference>
<feature type="domain" description="Cyclic nucleotide-binding" evidence="4">
    <location>
        <begin position="14"/>
        <end position="133"/>
    </location>
</feature>
<dbReference type="CDD" id="cd00038">
    <property type="entry name" value="CAP_ED"/>
    <property type="match status" value="1"/>
</dbReference>
<evidence type="ECO:0000256" key="2">
    <source>
        <dbReference type="ARBA" id="ARBA00023125"/>
    </source>
</evidence>
<sequence length="225" mass="25374">MESDCSLCPYISVAEAKLDGCQLKQLSENHIVVGFKKGDSIIKQGTYSTNIIFLRKGLVKIHITGPYNEQIVKLAKPPTYLGLPTTFGAKVNHYSITALEDCEVCFIDITVFRNLLKESEHFSYEIIQALCRYEIESFRRCANRTQKLTRGNLADVLLDFANNIFQSDVFIVPISQTEIGNLIDTSRESVSRMLSEFEKDGIIRVTGKQLEIINKKSLELISQNG</sequence>
<evidence type="ECO:0000313" key="6">
    <source>
        <dbReference type="EMBL" id="MPM15101.1"/>
    </source>
</evidence>
<dbReference type="PANTHER" id="PTHR24567:SF26">
    <property type="entry name" value="REGULATORY PROTEIN YEIL"/>
    <property type="match status" value="1"/>
</dbReference>
<dbReference type="GO" id="GO:0003677">
    <property type="term" value="F:DNA binding"/>
    <property type="evidence" value="ECO:0007669"/>
    <property type="project" value="UniProtKB-KW"/>
</dbReference>
<dbReference type="AlphaFoldDB" id="A0A644XH48"/>
<reference evidence="6" key="1">
    <citation type="submission" date="2019-08" db="EMBL/GenBank/DDBJ databases">
        <authorList>
            <person name="Kucharzyk K."/>
            <person name="Murdoch R.W."/>
            <person name="Higgins S."/>
            <person name="Loffler F."/>
        </authorList>
    </citation>
    <scope>NUCLEOTIDE SEQUENCE</scope>
</reference>
<organism evidence="6">
    <name type="scientific">bioreactor metagenome</name>
    <dbReference type="NCBI Taxonomy" id="1076179"/>
    <lineage>
        <taxon>unclassified sequences</taxon>
        <taxon>metagenomes</taxon>
        <taxon>ecological metagenomes</taxon>
    </lineage>
</organism>
<evidence type="ECO:0008006" key="7">
    <source>
        <dbReference type="Google" id="ProtNLM"/>
    </source>
</evidence>
<dbReference type="PROSITE" id="PS50042">
    <property type="entry name" value="CNMP_BINDING_3"/>
    <property type="match status" value="1"/>
</dbReference>
<dbReference type="CDD" id="cd00092">
    <property type="entry name" value="HTH_CRP"/>
    <property type="match status" value="1"/>
</dbReference>
<evidence type="ECO:0000256" key="3">
    <source>
        <dbReference type="ARBA" id="ARBA00023163"/>
    </source>
</evidence>
<dbReference type="PANTHER" id="PTHR24567">
    <property type="entry name" value="CRP FAMILY TRANSCRIPTIONAL REGULATORY PROTEIN"/>
    <property type="match status" value="1"/>
</dbReference>
<gene>
    <name evidence="6" type="ORF">SDC9_61467</name>
</gene>
<comment type="caution">
    <text evidence="6">The sequence shown here is derived from an EMBL/GenBank/DDBJ whole genome shotgun (WGS) entry which is preliminary data.</text>
</comment>
<dbReference type="InterPro" id="IPR050397">
    <property type="entry name" value="Env_Response_Regulators"/>
</dbReference>
<keyword evidence="3" id="KW-0804">Transcription</keyword>
<dbReference type="SUPFAM" id="SSF46785">
    <property type="entry name" value="Winged helix' DNA-binding domain"/>
    <property type="match status" value="1"/>
</dbReference>
<dbReference type="PROSITE" id="PS51063">
    <property type="entry name" value="HTH_CRP_2"/>
    <property type="match status" value="1"/>
</dbReference>
<dbReference type="InterPro" id="IPR018490">
    <property type="entry name" value="cNMP-bd_dom_sf"/>
</dbReference>
<keyword evidence="1" id="KW-0805">Transcription regulation</keyword>
<dbReference type="PRINTS" id="PR00034">
    <property type="entry name" value="HTHCRP"/>
</dbReference>
<feature type="domain" description="HTH crp-type" evidence="5">
    <location>
        <begin position="147"/>
        <end position="216"/>
    </location>
</feature>
<name>A0A644XH48_9ZZZZ</name>
<evidence type="ECO:0000259" key="4">
    <source>
        <dbReference type="PROSITE" id="PS50042"/>
    </source>
</evidence>
<keyword evidence="2" id="KW-0238">DNA-binding</keyword>
<dbReference type="GO" id="GO:0005829">
    <property type="term" value="C:cytosol"/>
    <property type="evidence" value="ECO:0007669"/>
    <property type="project" value="TreeGrafter"/>
</dbReference>
<dbReference type="GO" id="GO:0003700">
    <property type="term" value="F:DNA-binding transcription factor activity"/>
    <property type="evidence" value="ECO:0007669"/>
    <property type="project" value="TreeGrafter"/>
</dbReference>
<dbReference type="InterPro" id="IPR036388">
    <property type="entry name" value="WH-like_DNA-bd_sf"/>
</dbReference>
<dbReference type="Gene3D" id="1.10.10.10">
    <property type="entry name" value="Winged helix-like DNA-binding domain superfamily/Winged helix DNA-binding domain"/>
    <property type="match status" value="1"/>
</dbReference>
<dbReference type="SMART" id="SM00100">
    <property type="entry name" value="cNMP"/>
    <property type="match status" value="1"/>
</dbReference>
<proteinExistence type="predicted"/>
<dbReference type="Pfam" id="PF00027">
    <property type="entry name" value="cNMP_binding"/>
    <property type="match status" value="1"/>
</dbReference>